<dbReference type="EMBL" id="LAZR01002087">
    <property type="protein sequence ID" value="KKN34749.1"/>
    <property type="molecule type" value="Genomic_DNA"/>
</dbReference>
<accession>A0A0F9PX07</accession>
<proteinExistence type="predicted"/>
<protein>
    <recommendedName>
        <fullName evidence="3">ComEC/Rec2-related protein domain-containing protein</fullName>
    </recommendedName>
</protein>
<evidence type="ECO:0008006" key="3">
    <source>
        <dbReference type="Google" id="ProtNLM"/>
    </source>
</evidence>
<feature type="transmembrane region" description="Helical" evidence="1">
    <location>
        <begin position="18"/>
        <end position="36"/>
    </location>
</feature>
<gene>
    <name evidence="2" type="ORF">LCGC14_0790650</name>
</gene>
<keyword evidence="1" id="KW-0812">Transmembrane</keyword>
<evidence type="ECO:0000313" key="2">
    <source>
        <dbReference type="EMBL" id="KKN34749.1"/>
    </source>
</evidence>
<evidence type="ECO:0000256" key="1">
    <source>
        <dbReference type="SAM" id="Phobius"/>
    </source>
</evidence>
<keyword evidence="1" id="KW-0472">Membrane</keyword>
<feature type="transmembrane region" description="Helical" evidence="1">
    <location>
        <begin position="42"/>
        <end position="62"/>
    </location>
</feature>
<comment type="caution">
    <text evidence="2">The sequence shown here is derived from an EMBL/GenBank/DDBJ whole genome shotgun (WGS) entry which is preliminary data.</text>
</comment>
<keyword evidence="1" id="KW-1133">Transmembrane helix</keyword>
<sequence length="132" mass="14049">MGLRLGLAQMMQQQRGHLVGWVPVCLAVGIGTYFAIGVEPSNILLFTTAAFAFCFGLASRFMPEAASPLIVAVALALLGFDIAAWRAHSMGAPVLGWRYYGPIEGRIVAIDRSQSDALRLTLDRVVLAGGTA</sequence>
<reference evidence="2" key="1">
    <citation type="journal article" date="2015" name="Nature">
        <title>Complex archaea that bridge the gap between prokaryotes and eukaryotes.</title>
        <authorList>
            <person name="Spang A."/>
            <person name="Saw J.H."/>
            <person name="Jorgensen S.L."/>
            <person name="Zaremba-Niedzwiedzka K."/>
            <person name="Martijn J."/>
            <person name="Lind A.E."/>
            <person name="van Eijk R."/>
            <person name="Schleper C."/>
            <person name="Guy L."/>
            <person name="Ettema T.J."/>
        </authorList>
    </citation>
    <scope>NUCLEOTIDE SEQUENCE</scope>
</reference>
<dbReference type="AlphaFoldDB" id="A0A0F9PX07"/>
<organism evidence="2">
    <name type="scientific">marine sediment metagenome</name>
    <dbReference type="NCBI Taxonomy" id="412755"/>
    <lineage>
        <taxon>unclassified sequences</taxon>
        <taxon>metagenomes</taxon>
        <taxon>ecological metagenomes</taxon>
    </lineage>
</organism>
<feature type="transmembrane region" description="Helical" evidence="1">
    <location>
        <begin position="69"/>
        <end position="87"/>
    </location>
</feature>
<name>A0A0F9PX07_9ZZZZ</name>